<evidence type="ECO:0000313" key="1">
    <source>
        <dbReference type="EMBL" id="MBC3792837.1"/>
    </source>
</evidence>
<reference evidence="1 2" key="1">
    <citation type="submission" date="2019-06" db="EMBL/GenBank/DDBJ databases">
        <title>Spirosoma utsteinense sp. nov. isolated from Antarctic ice-free soils.</title>
        <authorList>
            <person name="Tahon G."/>
        </authorList>
    </citation>
    <scope>NUCLEOTIDE SEQUENCE [LARGE SCALE GENOMIC DNA]</scope>
    <source>
        <strain evidence="1 2">LMG 31447</strain>
    </source>
</reference>
<keyword evidence="2" id="KW-1185">Reference proteome</keyword>
<gene>
    <name evidence="1" type="ORF">FH603_3351</name>
</gene>
<dbReference type="EMBL" id="VFIA01000019">
    <property type="protein sequence ID" value="MBC3792837.1"/>
    <property type="molecule type" value="Genomic_DNA"/>
</dbReference>
<name>A0ABR6WA64_9BACT</name>
<proteinExistence type="predicted"/>
<evidence type="ECO:0000313" key="2">
    <source>
        <dbReference type="Proteomes" id="UP000700732"/>
    </source>
</evidence>
<accession>A0ABR6WA64</accession>
<sequence>MWDTKEAWPITNYVNGPGSPKLLELTPEASASQAVSGRANL</sequence>
<protein>
    <submittedName>
        <fullName evidence="1">Uncharacterized protein</fullName>
    </submittedName>
</protein>
<organism evidence="1 2">
    <name type="scientific">Spirosoma utsteinense</name>
    <dbReference type="NCBI Taxonomy" id="2585773"/>
    <lineage>
        <taxon>Bacteria</taxon>
        <taxon>Pseudomonadati</taxon>
        <taxon>Bacteroidota</taxon>
        <taxon>Cytophagia</taxon>
        <taxon>Cytophagales</taxon>
        <taxon>Cytophagaceae</taxon>
        <taxon>Spirosoma</taxon>
    </lineage>
</organism>
<comment type="caution">
    <text evidence="1">The sequence shown here is derived from an EMBL/GenBank/DDBJ whole genome shotgun (WGS) entry which is preliminary data.</text>
</comment>
<dbReference type="Proteomes" id="UP000700732">
    <property type="component" value="Unassembled WGS sequence"/>
</dbReference>